<reference evidence="2" key="1">
    <citation type="journal article" date="2014" name="Genome Announc.">
        <title>Draft Genome Sequence of Mycobacterium triplex DSM 44626.</title>
        <authorList>
            <person name="Sassi M."/>
            <person name="Croce O."/>
            <person name="Robert C."/>
            <person name="Raoult D."/>
            <person name="Drancourt M."/>
        </authorList>
    </citation>
    <scope>NUCLEOTIDE SEQUENCE [LARGE SCALE GENOMIC DNA]</scope>
    <source>
        <strain evidence="2">DSM 44626</strain>
    </source>
</reference>
<evidence type="ECO:0000256" key="1">
    <source>
        <dbReference type="SAM" id="MobiDB-lite"/>
    </source>
</evidence>
<dbReference type="EMBL" id="LQPY01000011">
    <property type="protein sequence ID" value="ORX06309.1"/>
    <property type="molecule type" value="Genomic_DNA"/>
</dbReference>
<proteinExistence type="predicted"/>
<dbReference type="OrthoDB" id="4761930at2"/>
<reference evidence="2" key="2">
    <citation type="submission" date="2014-04" db="EMBL/GenBank/DDBJ databases">
        <authorList>
            <person name="Xu Y.W."/>
            <person name="Yang Q."/>
        </authorList>
    </citation>
    <scope>NUCLEOTIDE SEQUENCE</scope>
    <source>
        <strain evidence="2">DSM 44626</strain>
    </source>
</reference>
<name>A0A024JR57_9MYCO</name>
<evidence type="ECO:0000313" key="2">
    <source>
        <dbReference type="EMBL" id="CDO86320.1"/>
    </source>
</evidence>
<evidence type="ECO:0000313" key="4">
    <source>
        <dbReference type="Proteomes" id="UP000193710"/>
    </source>
</evidence>
<keyword evidence="4" id="KW-1185">Reference proteome</keyword>
<sequence>MLRNSSTIYAGCDPAVQPNAPQTGQIFDTQTGDNIALPHPAIAAGEKLMAQGCAVATTNDGKQRVIYLLTTKTPSQGLTPESQQTNLIAFDPSTPQPTAKKPFSPPAPGNEVDANWSIYPAEGGFVVVHWSGPDLISVAFFDPNTLETKAHLEVALNTDTGIRGINYDGYAVQNAIKGPTYTTFDLHFHSGADGTEVGTFRNLGNIIAVDHGFLLEHNVQATPKAGASVDPADLAPGVFYFDMRARDITGPIAPYLDMSQGMAPSPTIPALAEAFTYGDTIILAGSDSRRGGYLKIFDTAAKKEVFGLSDQQISGLKISDADIGGNLVYLKNESDNPVIDYRTSKTMSAGWSVRPLAKLDGGWVLLRTEGPKTSTGSNTLCVGSYSFPCGGGGATAMDRSGAYLARGATGDYAGPWF</sequence>
<dbReference type="EMBL" id="HG964446">
    <property type="protein sequence ID" value="CDO86320.1"/>
    <property type="molecule type" value="Genomic_DNA"/>
</dbReference>
<dbReference type="RefSeq" id="WP_036465853.1">
    <property type="nucleotide sequence ID" value="NZ_HG964446.1"/>
</dbReference>
<evidence type="ECO:0000313" key="3">
    <source>
        <dbReference type="EMBL" id="ORX06309.1"/>
    </source>
</evidence>
<gene>
    <name evidence="3" type="ORF">AWC29_08620</name>
    <name evidence="2" type="ORF">BN973_00662</name>
</gene>
<reference evidence="3 4" key="3">
    <citation type="submission" date="2016-01" db="EMBL/GenBank/DDBJ databases">
        <title>The new phylogeny of the genus Mycobacterium.</title>
        <authorList>
            <person name="Tarcisio F."/>
            <person name="Conor M."/>
            <person name="Antonella G."/>
            <person name="Elisabetta G."/>
            <person name="Giulia F.S."/>
            <person name="Sara T."/>
            <person name="Anna F."/>
            <person name="Clotilde B."/>
            <person name="Roberto B."/>
            <person name="Veronica D.S."/>
            <person name="Fabio R."/>
            <person name="Monica P."/>
            <person name="Olivier J."/>
            <person name="Enrico T."/>
            <person name="Nicola S."/>
        </authorList>
    </citation>
    <scope>NUCLEOTIDE SEQUENCE [LARGE SCALE GENOMIC DNA]</scope>
    <source>
        <strain evidence="3 4">DSM 44626</strain>
    </source>
</reference>
<accession>A0A024JR57</accession>
<dbReference type="Proteomes" id="UP000193710">
    <property type="component" value="Unassembled WGS sequence"/>
</dbReference>
<dbReference type="eggNOG" id="ENOG5031MWN">
    <property type="taxonomic scope" value="Bacteria"/>
</dbReference>
<dbReference type="Proteomes" id="UP000028880">
    <property type="component" value="Unassembled WGS sequence"/>
</dbReference>
<dbReference type="HOGENOM" id="CLU_658593_0_0_11"/>
<organism evidence="2">
    <name type="scientific">Mycobacterium triplex</name>
    <dbReference type="NCBI Taxonomy" id="47839"/>
    <lineage>
        <taxon>Bacteria</taxon>
        <taxon>Bacillati</taxon>
        <taxon>Actinomycetota</taxon>
        <taxon>Actinomycetes</taxon>
        <taxon>Mycobacteriales</taxon>
        <taxon>Mycobacteriaceae</taxon>
        <taxon>Mycobacterium</taxon>
        <taxon>Mycobacterium simiae complex</taxon>
    </lineage>
</organism>
<dbReference type="AlphaFoldDB" id="A0A024JR57"/>
<protein>
    <submittedName>
        <fullName evidence="2">Uncharacterized protein</fullName>
    </submittedName>
</protein>
<feature type="region of interest" description="Disordered" evidence="1">
    <location>
        <begin position="88"/>
        <end position="109"/>
    </location>
</feature>